<dbReference type="KEGG" id="ssao:94296785"/>
<dbReference type="RefSeq" id="XP_067765910.1">
    <property type="nucleotide sequence ID" value="XM_067906642.1"/>
</dbReference>
<protein>
    <submittedName>
        <fullName evidence="1">Uncharacterized protein</fullName>
    </submittedName>
</protein>
<dbReference type="Proteomes" id="UP000018208">
    <property type="component" value="Unassembled WGS sequence"/>
</dbReference>
<reference evidence="1" key="1">
    <citation type="journal article" date="2014" name="PLoS Genet.">
        <title>The Genome of Spironucleus salmonicida Highlights a Fish Pathogen Adapted to Fluctuating Environments.</title>
        <authorList>
            <person name="Xu F."/>
            <person name="Jerlstrom-Hultqvist J."/>
            <person name="Einarsson E."/>
            <person name="Astvaldsson A."/>
            <person name="Svard S.G."/>
            <person name="Andersson J.O."/>
        </authorList>
    </citation>
    <scope>NUCLEOTIDE SEQUENCE</scope>
    <source>
        <strain evidence="1">ATCC 50377</strain>
    </source>
</reference>
<dbReference type="EMBL" id="AUWU02000003">
    <property type="protein sequence ID" value="KAH0575146.1"/>
    <property type="molecule type" value="Genomic_DNA"/>
</dbReference>
<evidence type="ECO:0000313" key="3">
    <source>
        <dbReference type="Proteomes" id="UP000018208"/>
    </source>
</evidence>
<sequence>MPFPTKYVPDHAVHFMQYRLRTGPARQQSLVQGFRSAQQQAAVTQFQRRVQHCTEPCRYTVPKGRDVIKAEDSEAFFFTHGGFSPPQARPTRFITGRQKAQFRQIGMDTILPCAPPEKDLRGISSCHLSVETLVAQITYIVSQRRQLERAEQELKTGRAVRERRSLMFRK</sequence>
<dbReference type="GeneID" id="94296785"/>
<evidence type="ECO:0000313" key="2">
    <source>
        <dbReference type="EMBL" id="KAH0575146.1"/>
    </source>
</evidence>
<organism evidence="1 3">
    <name type="scientific">Spironucleus salmonicida</name>
    <dbReference type="NCBI Taxonomy" id="348837"/>
    <lineage>
        <taxon>Eukaryota</taxon>
        <taxon>Metamonada</taxon>
        <taxon>Diplomonadida</taxon>
        <taxon>Hexamitidae</taxon>
        <taxon>Hexamitinae</taxon>
        <taxon>Spironucleus</taxon>
    </lineage>
</organism>
<proteinExistence type="predicted"/>
<evidence type="ECO:0000313" key="1">
    <source>
        <dbReference type="EMBL" id="KAH0575137.1"/>
    </source>
</evidence>
<keyword evidence="3" id="KW-1185">Reference proteome</keyword>
<accession>A0A9P8S002</accession>
<gene>
    <name evidence="1" type="ORF">SS50377_22762</name>
    <name evidence="2" type="ORF">SS50377_22771</name>
</gene>
<name>A0A9P8S002_9EUKA</name>
<reference evidence="1" key="2">
    <citation type="submission" date="2020-12" db="EMBL/GenBank/DDBJ databases">
        <title>New Spironucleus salmonicida genome in near-complete chromosomes.</title>
        <authorList>
            <person name="Xu F."/>
            <person name="Kurt Z."/>
            <person name="Jimenez-Gonzalez A."/>
            <person name="Astvaldsson A."/>
            <person name="Andersson J.O."/>
            <person name="Svard S.G."/>
        </authorList>
    </citation>
    <scope>NUCLEOTIDE SEQUENCE</scope>
    <source>
        <strain evidence="1">ATCC 50377</strain>
    </source>
</reference>
<dbReference type="EMBL" id="AUWU02000003">
    <property type="protein sequence ID" value="KAH0575137.1"/>
    <property type="molecule type" value="Genomic_DNA"/>
</dbReference>
<comment type="caution">
    <text evidence="1">The sequence shown here is derived from an EMBL/GenBank/DDBJ whole genome shotgun (WGS) entry which is preliminary data.</text>
</comment>
<dbReference type="AlphaFoldDB" id="A0A9P8S002"/>